<evidence type="ECO:0000313" key="4">
    <source>
        <dbReference type="Proteomes" id="UP000533080"/>
    </source>
</evidence>
<dbReference type="InterPro" id="IPR052179">
    <property type="entry name" value="DD-CPase-like"/>
</dbReference>
<dbReference type="AlphaFoldDB" id="A0A7Y4III9"/>
<keyword evidence="3" id="KW-0645">Protease</keyword>
<dbReference type="GO" id="GO:0006508">
    <property type="term" value="P:proteolysis"/>
    <property type="evidence" value="ECO:0007669"/>
    <property type="project" value="InterPro"/>
</dbReference>
<dbReference type="InterPro" id="IPR003709">
    <property type="entry name" value="VanY-like_core_dom"/>
</dbReference>
<comment type="caution">
    <text evidence="3">The sequence shown here is derived from an EMBL/GenBank/DDBJ whole genome shotgun (WGS) entry which is preliminary data.</text>
</comment>
<reference evidence="3 4" key="1">
    <citation type="submission" date="2020-05" db="EMBL/GenBank/DDBJ databases">
        <authorList>
            <person name="Whitworth D."/>
        </authorList>
    </citation>
    <scope>NUCLEOTIDE SEQUENCE [LARGE SCALE GENOMIC DNA]</scope>
    <source>
        <strain evidence="3 4">AM005</strain>
    </source>
</reference>
<evidence type="ECO:0000259" key="2">
    <source>
        <dbReference type="Pfam" id="PF02557"/>
    </source>
</evidence>
<sequence>MRRGTDARKFGFRPRGRRPNMSLALLRWGVFILLCLFAPQAVAGDRKPRRSEAKGTRLVPLKNGQLLHADAADAYRRMKAEARSKNIYLWVHSGYRSPAKQRRLYERYRKGKGPQAARPGRSNHQRGLAVDLVIGGVKTPTYDWLVSNACRFGFKRTVRSEPWHWEYRPRSTREPKPGRDCVGRPLKRQRPQSPPVASTEKS</sequence>
<keyword evidence="3" id="KW-0121">Carboxypeptidase</keyword>
<keyword evidence="3" id="KW-0378">Hydrolase</keyword>
<dbReference type="CDD" id="cd14814">
    <property type="entry name" value="Peptidase_M15"/>
    <property type="match status" value="1"/>
</dbReference>
<feature type="region of interest" description="Disordered" evidence="1">
    <location>
        <begin position="167"/>
        <end position="202"/>
    </location>
</feature>
<feature type="domain" description="D-alanyl-D-alanine carboxypeptidase-like core" evidence="2">
    <location>
        <begin position="66"/>
        <end position="169"/>
    </location>
</feature>
<dbReference type="Proteomes" id="UP000533080">
    <property type="component" value="Unassembled WGS sequence"/>
</dbReference>
<dbReference type="Pfam" id="PF02557">
    <property type="entry name" value="VanY"/>
    <property type="match status" value="1"/>
</dbReference>
<accession>A0A7Y4III9</accession>
<dbReference type="SUPFAM" id="SSF55166">
    <property type="entry name" value="Hedgehog/DD-peptidase"/>
    <property type="match status" value="1"/>
</dbReference>
<dbReference type="PANTHER" id="PTHR34385">
    <property type="entry name" value="D-ALANYL-D-ALANINE CARBOXYPEPTIDASE"/>
    <property type="match status" value="1"/>
</dbReference>
<protein>
    <submittedName>
        <fullName evidence="3">D-alanyl-D-alanine carboxypeptidase</fullName>
    </submittedName>
</protein>
<feature type="compositionally biased region" description="Basic and acidic residues" evidence="1">
    <location>
        <begin position="167"/>
        <end position="182"/>
    </location>
</feature>
<dbReference type="InterPro" id="IPR009045">
    <property type="entry name" value="Zn_M74/Hedgehog-like"/>
</dbReference>
<proteinExistence type="predicted"/>
<dbReference type="Gene3D" id="3.30.1380.10">
    <property type="match status" value="1"/>
</dbReference>
<gene>
    <name evidence="3" type="ORF">HNV28_14185</name>
</gene>
<organism evidence="3 4">
    <name type="scientific">Myxococcus xanthus</name>
    <dbReference type="NCBI Taxonomy" id="34"/>
    <lineage>
        <taxon>Bacteria</taxon>
        <taxon>Pseudomonadati</taxon>
        <taxon>Myxococcota</taxon>
        <taxon>Myxococcia</taxon>
        <taxon>Myxococcales</taxon>
        <taxon>Cystobacterineae</taxon>
        <taxon>Myxococcaceae</taxon>
        <taxon>Myxococcus</taxon>
    </lineage>
</organism>
<dbReference type="PANTHER" id="PTHR34385:SF1">
    <property type="entry name" value="PEPTIDOGLYCAN L-ALANYL-D-GLUTAMATE ENDOPEPTIDASE CWLK"/>
    <property type="match status" value="1"/>
</dbReference>
<evidence type="ECO:0000256" key="1">
    <source>
        <dbReference type="SAM" id="MobiDB-lite"/>
    </source>
</evidence>
<dbReference type="GO" id="GO:0004180">
    <property type="term" value="F:carboxypeptidase activity"/>
    <property type="evidence" value="ECO:0007669"/>
    <property type="project" value="UniProtKB-KW"/>
</dbReference>
<dbReference type="EMBL" id="JABFNT010000039">
    <property type="protein sequence ID" value="NOJ79475.1"/>
    <property type="molecule type" value="Genomic_DNA"/>
</dbReference>
<evidence type="ECO:0000313" key="3">
    <source>
        <dbReference type="EMBL" id="NOJ79475.1"/>
    </source>
</evidence>
<name>A0A7Y4III9_MYXXA</name>